<keyword evidence="3" id="KW-1185">Reference proteome</keyword>
<gene>
    <name evidence="2" type="ORF">Rumeso_03057</name>
</gene>
<dbReference type="AlphaFoldDB" id="A0A017HLZ4"/>
<dbReference type="Proteomes" id="UP000019666">
    <property type="component" value="Unassembled WGS sequence"/>
</dbReference>
<organism evidence="2 3">
    <name type="scientific">Rubellimicrobium mesophilum DSM 19309</name>
    <dbReference type="NCBI Taxonomy" id="442562"/>
    <lineage>
        <taxon>Bacteria</taxon>
        <taxon>Pseudomonadati</taxon>
        <taxon>Pseudomonadota</taxon>
        <taxon>Alphaproteobacteria</taxon>
        <taxon>Rhodobacterales</taxon>
        <taxon>Roseobacteraceae</taxon>
        <taxon>Rubellimicrobium</taxon>
    </lineage>
</organism>
<dbReference type="EMBL" id="AOSK01000084">
    <property type="protein sequence ID" value="EYD75345.1"/>
    <property type="molecule type" value="Genomic_DNA"/>
</dbReference>
<evidence type="ECO:0000256" key="1">
    <source>
        <dbReference type="SAM" id="MobiDB-lite"/>
    </source>
</evidence>
<accession>A0A017HLZ4</accession>
<feature type="region of interest" description="Disordered" evidence="1">
    <location>
        <begin position="1"/>
        <end position="47"/>
    </location>
</feature>
<protein>
    <submittedName>
        <fullName evidence="2">Uncharacterized protein</fullName>
    </submittedName>
</protein>
<evidence type="ECO:0000313" key="2">
    <source>
        <dbReference type="EMBL" id="EYD75345.1"/>
    </source>
</evidence>
<dbReference type="HOGENOM" id="CLU_2938943_0_0_5"/>
<proteinExistence type="predicted"/>
<name>A0A017HLZ4_9RHOB</name>
<dbReference type="STRING" id="442562.Rumeso_03057"/>
<evidence type="ECO:0000313" key="3">
    <source>
        <dbReference type="Proteomes" id="UP000019666"/>
    </source>
</evidence>
<comment type="caution">
    <text evidence="2">The sequence shown here is derived from an EMBL/GenBank/DDBJ whole genome shotgun (WGS) entry which is preliminary data.</text>
</comment>
<sequence length="60" mass="6672">MVLAQRAGSREGRGTPSGGRFSARQALIAREEQEEPPALPDGTKARSFDRAFCVSRRPWR</sequence>
<reference evidence="2 3" key="1">
    <citation type="submission" date="2013-02" db="EMBL/GenBank/DDBJ databases">
        <authorList>
            <person name="Fiebig A."/>
            <person name="Goeker M."/>
            <person name="Klenk H.-P.P."/>
        </authorList>
    </citation>
    <scope>NUCLEOTIDE SEQUENCE [LARGE SCALE GENOMIC DNA]</scope>
    <source>
        <strain evidence="2 3">DSM 19309</strain>
    </source>
</reference>